<dbReference type="EMBL" id="NQNY01000001">
    <property type="protein sequence ID" value="PAK21806.1"/>
    <property type="molecule type" value="Genomic_DNA"/>
</dbReference>
<evidence type="ECO:0000313" key="2">
    <source>
        <dbReference type="EMBL" id="PAK21806.1"/>
    </source>
</evidence>
<gene>
    <name evidence="2" type="ORF">CJJ23_00470</name>
</gene>
<keyword evidence="1" id="KW-0732">Signal</keyword>
<accession>A0A269TL65</accession>
<dbReference type="Proteomes" id="UP000216943">
    <property type="component" value="Unassembled WGS sequence"/>
</dbReference>
<reference evidence="3" key="1">
    <citation type="submission" date="2017-08" db="EMBL/GenBank/DDBJ databases">
        <authorList>
            <person name="Alvarez-Ponce D."/>
            <person name="Weitzman C.L."/>
            <person name="Tillett R.L."/>
            <person name="Sandmeier F.C."/>
            <person name="Tracy C.R."/>
        </authorList>
    </citation>
    <scope>NUCLEOTIDE SEQUENCE [LARGE SCALE GENOMIC DNA]</scope>
    <source>
        <strain evidence="3">723</strain>
    </source>
</reference>
<organism evidence="2 3">
    <name type="scientific">Mycoplasmopsis agassizii</name>
    <dbReference type="NCBI Taxonomy" id="33922"/>
    <lineage>
        <taxon>Bacteria</taxon>
        <taxon>Bacillati</taxon>
        <taxon>Mycoplasmatota</taxon>
        <taxon>Mycoplasmoidales</taxon>
        <taxon>Metamycoplasmataceae</taxon>
        <taxon>Mycoplasmopsis</taxon>
    </lineage>
</organism>
<protein>
    <recommendedName>
        <fullName evidence="4">Lipoprotein</fullName>
    </recommendedName>
</protein>
<dbReference type="RefSeq" id="WP_095334461.1">
    <property type="nucleotide sequence ID" value="NZ_NQNY01000001.1"/>
</dbReference>
<evidence type="ECO:0008006" key="4">
    <source>
        <dbReference type="Google" id="ProtNLM"/>
    </source>
</evidence>
<dbReference type="AlphaFoldDB" id="A0A269TL65"/>
<dbReference type="OrthoDB" id="9879600at2"/>
<sequence>MKITKKKLLLLAMASTTLLVLPISHVSCKSTTDGDLLIKNTFIVDGKRIQYAAFNNLLPKYISTKNEWSSKDYLKTKSDVINSVAKLYSVLGWWRVNFTKNITNYKNPKALFVTQGFEEGLQAIFAHYTKEWFSENTLLIDYGGLIGTETTNHGDTLLIENKKAFSVDKIVVKDQQIDLVYKEPAIKYESDRYFPILIEMKNKDFDLKPNLTYHVTKKWDTNVEEIKLEDREVNAFAYLNLGLASSYLKNEYNDWNKIKREFKHYNEVKRITELPYDASKIVTTKKDFDLLISTYHDHYEAKEKSLNQKRGLSNTVVNNMKQLFDRFFFKNNVLLVVSLSEWVRKRIKSDSDYAKDYHANLKGNILEITFYEPEKDEANKNQNVFGFSNKPEFVREEKFYNAIDLNKNNDGSNAWVFFAIDRNKVKNIDSLKANILLKQYKNYTE</sequence>
<feature type="chain" id="PRO_5012854389" description="Lipoprotein" evidence="1">
    <location>
        <begin position="27"/>
        <end position="445"/>
    </location>
</feature>
<evidence type="ECO:0000313" key="3">
    <source>
        <dbReference type="Proteomes" id="UP000216943"/>
    </source>
</evidence>
<proteinExistence type="predicted"/>
<name>A0A269TL65_9BACT</name>
<feature type="signal peptide" evidence="1">
    <location>
        <begin position="1"/>
        <end position="26"/>
    </location>
</feature>
<comment type="caution">
    <text evidence="2">The sequence shown here is derived from an EMBL/GenBank/DDBJ whole genome shotgun (WGS) entry which is preliminary data.</text>
</comment>
<evidence type="ECO:0000256" key="1">
    <source>
        <dbReference type="SAM" id="SignalP"/>
    </source>
</evidence>